<dbReference type="GO" id="GO:0045943">
    <property type="term" value="P:positive regulation of transcription by RNA polymerase I"/>
    <property type="evidence" value="ECO:0007669"/>
    <property type="project" value="InterPro"/>
</dbReference>
<evidence type="ECO:0000256" key="5">
    <source>
        <dbReference type="ARBA" id="ARBA00022737"/>
    </source>
</evidence>
<proteinExistence type="predicted"/>
<name>A0A4Y2PEE6_ARAVE</name>
<protein>
    <submittedName>
        <fullName evidence="8">WD repeat-containing protein 75</fullName>
    </submittedName>
</protein>
<comment type="caution">
    <text evidence="8">The sequence shown here is derived from an EMBL/GenBank/DDBJ whole genome shotgun (WGS) entry which is preliminary data.</text>
</comment>
<keyword evidence="9" id="KW-1185">Reference proteome</keyword>
<dbReference type="OrthoDB" id="4096at2759"/>
<dbReference type="GO" id="GO:0032040">
    <property type="term" value="C:small-subunit processome"/>
    <property type="evidence" value="ECO:0007669"/>
    <property type="project" value="InterPro"/>
</dbReference>
<dbReference type="AlphaFoldDB" id="A0A4Y2PEE6"/>
<evidence type="ECO:0000256" key="4">
    <source>
        <dbReference type="ARBA" id="ARBA00022574"/>
    </source>
</evidence>
<evidence type="ECO:0000256" key="2">
    <source>
        <dbReference type="ARBA" id="ARBA00022517"/>
    </source>
</evidence>
<comment type="subcellular location">
    <subcellularLocation>
        <location evidence="1">Nucleus</location>
        <location evidence="1">Nucleolus</location>
    </subcellularLocation>
</comment>
<dbReference type="InterPro" id="IPR015943">
    <property type="entry name" value="WD40/YVTN_repeat-like_dom_sf"/>
</dbReference>
<reference evidence="8 9" key="1">
    <citation type="journal article" date="2019" name="Sci. Rep.">
        <title>Orb-weaving spider Araneus ventricosus genome elucidates the spidroin gene catalogue.</title>
        <authorList>
            <person name="Kono N."/>
            <person name="Nakamura H."/>
            <person name="Ohtoshi R."/>
            <person name="Moran D.A.P."/>
            <person name="Shinohara A."/>
            <person name="Yoshida Y."/>
            <person name="Fujiwara M."/>
            <person name="Mori M."/>
            <person name="Tomita M."/>
            <person name="Arakawa K."/>
        </authorList>
    </citation>
    <scope>NUCLEOTIDE SEQUENCE [LARGE SCALE GENOMIC DNA]</scope>
</reference>
<evidence type="ECO:0000256" key="7">
    <source>
        <dbReference type="ARBA" id="ARBA00023242"/>
    </source>
</evidence>
<dbReference type="PANTHER" id="PTHR44215">
    <property type="entry name" value="WD REPEAT-CONTAINING PROTEIN 75"/>
    <property type="match status" value="1"/>
</dbReference>
<evidence type="ECO:0000313" key="9">
    <source>
        <dbReference type="Proteomes" id="UP000499080"/>
    </source>
</evidence>
<evidence type="ECO:0000256" key="3">
    <source>
        <dbReference type="ARBA" id="ARBA00022552"/>
    </source>
</evidence>
<dbReference type="SUPFAM" id="SSF50978">
    <property type="entry name" value="WD40 repeat-like"/>
    <property type="match status" value="1"/>
</dbReference>
<keyword evidence="4" id="KW-0853">WD repeat</keyword>
<keyword evidence="3" id="KW-0698">rRNA processing</keyword>
<keyword evidence="5" id="KW-0677">Repeat</keyword>
<keyword evidence="2" id="KW-0690">Ribosome biogenesis</keyword>
<dbReference type="Proteomes" id="UP000499080">
    <property type="component" value="Unassembled WGS sequence"/>
</dbReference>
<organism evidence="8 9">
    <name type="scientific">Araneus ventricosus</name>
    <name type="common">Orbweaver spider</name>
    <name type="synonym">Epeira ventricosa</name>
    <dbReference type="NCBI Taxonomy" id="182803"/>
    <lineage>
        <taxon>Eukaryota</taxon>
        <taxon>Metazoa</taxon>
        <taxon>Ecdysozoa</taxon>
        <taxon>Arthropoda</taxon>
        <taxon>Chelicerata</taxon>
        <taxon>Arachnida</taxon>
        <taxon>Araneae</taxon>
        <taxon>Araneomorphae</taxon>
        <taxon>Entelegynae</taxon>
        <taxon>Araneoidea</taxon>
        <taxon>Araneidae</taxon>
        <taxon>Araneus</taxon>
    </lineage>
</organism>
<gene>
    <name evidence="8" type="primary">Wdr75_2</name>
    <name evidence="8" type="ORF">AVEN_224965_1</name>
</gene>
<dbReference type="PANTHER" id="PTHR44215:SF1">
    <property type="entry name" value="WD REPEAT-CONTAINING PROTEIN 75"/>
    <property type="match status" value="1"/>
</dbReference>
<evidence type="ECO:0000313" key="8">
    <source>
        <dbReference type="EMBL" id="GBN49472.1"/>
    </source>
</evidence>
<evidence type="ECO:0000256" key="1">
    <source>
        <dbReference type="ARBA" id="ARBA00004604"/>
    </source>
</evidence>
<keyword evidence="6" id="KW-0804">Transcription</keyword>
<dbReference type="Pfam" id="PF23869">
    <property type="entry name" value="Beta-prop_WDR75_1st"/>
    <property type="match status" value="1"/>
</dbReference>
<accession>A0A4Y2PEE6</accession>
<dbReference type="GO" id="GO:2000234">
    <property type="term" value="P:positive regulation of rRNA processing"/>
    <property type="evidence" value="ECO:0007669"/>
    <property type="project" value="TreeGrafter"/>
</dbReference>
<dbReference type="InterPro" id="IPR036322">
    <property type="entry name" value="WD40_repeat_dom_sf"/>
</dbReference>
<keyword evidence="7" id="KW-0539">Nucleus</keyword>
<evidence type="ECO:0000256" key="6">
    <source>
        <dbReference type="ARBA" id="ARBA00023163"/>
    </source>
</evidence>
<dbReference type="EMBL" id="BGPR01011076">
    <property type="protein sequence ID" value="GBN49472.1"/>
    <property type="molecule type" value="Genomic_DNA"/>
</dbReference>
<dbReference type="GO" id="GO:0006364">
    <property type="term" value="P:rRNA processing"/>
    <property type="evidence" value="ECO:0007669"/>
    <property type="project" value="UniProtKB-KW"/>
</dbReference>
<dbReference type="InterPro" id="IPR053826">
    <property type="entry name" value="WDR75"/>
</dbReference>
<dbReference type="GO" id="GO:0003723">
    <property type="term" value="F:RNA binding"/>
    <property type="evidence" value="ECO:0007669"/>
    <property type="project" value="InterPro"/>
</dbReference>
<dbReference type="Gene3D" id="2.130.10.10">
    <property type="entry name" value="YVTN repeat-like/Quinoprotein amine dehydrogenase"/>
    <property type="match status" value="1"/>
</dbReference>
<sequence>MTVSKTKEIVDLKVKLRSGASVVRVRPLFSHDSKFFLIASGSDVKVHSIQSGECVHILRYHKTRVISLQENKTNHLQVFSCSDDGFVVRWDHSEGKLLQVYNLHMPASSFYIPSGDNTWFVTKKVENQDQYRLYSLISKPKRSENVQMIVSPVLPYENAIAFGSEGKFVASIHENSLTVVKLDVKVVAK</sequence>